<evidence type="ECO:0000313" key="10">
    <source>
        <dbReference type="Proteomes" id="UP001235664"/>
    </source>
</evidence>
<evidence type="ECO:0000313" key="9">
    <source>
        <dbReference type="EMBL" id="MDP4538486.1"/>
    </source>
</evidence>
<keyword evidence="3" id="KW-1003">Cell membrane</keyword>
<gene>
    <name evidence="9" type="ORF">Q9K01_02440</name>
</gene>
<feature type="transmembrane region" description="Helical" evidence="8">
    <location>
        <begin position="476"/>
        <end position="498"/>
    </location>
</feature>
<comment type="similarity">
    <text evidence="2">Belongs to the polysaccharide synthase family.</text>
</comment>
<feature type="transmembrane region" description="Helical" evidence="8">
    <location>
        <begin position="150"/>
        <end position="169"/>
    </location>
</feature>
<evidence type="ECO:0000256" key="1">
    <source>
        <dbReference type="ARBA" id="ARBA00004651"/>
    </source>
</evidence>
<keyword evidence="10" id="KW-1185">Reference proteome</keyword>
<dbReference type="RefSeq" id="WP_305928617.1">
    <property type="nucleotide sequence ID" value="NZ_JAVAIL010000001.1"/>
</dbReference>
<evidence type="ECO:0000256" key="7">
    <source>
        <dbReference type="SAM" id="MobiDB-lite"/>
    </source>
</evidence>
<protein>
    <submittedName>
        <fullName evidence="9">Lipopolysaccharide biosynthesis protein</fullName>
    </submittedName>
</protein>
<feature type="region of interest" description="Disordered" evidence="7">
    <location>
        <begin position="8"/>
        <end position="30"/>
    </location>
</feature>
<proteinExistence type="inferred from homology"/>
<feature type="compositionally biased region" description="Basic and acidic residues" evidence="7">
    <location>
        <begin position="8"/>
        <end position="23"/>
    </location>
</feature>
<feature type="transmembrane region" description="Helical" evidence="8">
    <location>
        <begin position="318"/>
        <end position="341"/>
    </location>
</feature>
<keyword evidence="4 8" id="KW-0812">Transmembrane</keyword>
<feature type="transmembrane region" description="Helical" evidence="8">
    <location>
        <begin position="418"/>
        <end position="442"/>
    </location>
</feature>
<comment type="caution">
    <text evidence="9">The sequence shown here is derived from an EMBL/GenBank/DDBJ whole genome shotgun (WGS) entry which is preliminary data.</text>
</comment>
<dbReference type="PANTHER" id="PTHR30250:SF10">
    <property type="entry name" value="LIPOPOLYSACCHARIDE BIOSYNTHESIS PROTEIN WZXC"/>
    <property type="match status" value="1"/>
</dbReference>
<keyword evidence="6 8" id="KW-0472">Membrane</keyword>
<name>A0ABT9H590_9SPHN</name>
<feature type="transmembrane region" description="Helical" evidence="8">
    <location>
        <begin position="353"/>
        <end position="376"/>
    </location>
</feature>
<evidence type="ECO:0000256" key="5">
    <source>
        <dbReference type="ARBA" id="ARBA00022989"/>
    </source>
</evidence>
<reference evidence="9 10" key="1">
    <citation type="submission" date="2023-08" db="EMBL/GenBank/DDBJ databases">
        <title>genomic of DY56.</title>
        <authorList>
            <person name="Wang Y."/>
        </authorList>
    </citation>
    <scope>NUCLEOTIDE SEQUENCE [LARGE SCALE GENOMIC DNA]</scope>
    <source>
        <strain evidence="9 10">DY56-A-20</strain>
    </source>
</reference>
<feature type="transmembrane region" description="Helical" evidence="8">
    <location>
        <begin position="208"/>
        <end position="227"/>
    </location>
</feature>
<feature type="transmembrane region" description="Helical" evidence="8">
    <location>
        <begin position="50"/>
        <end position="70"/>
    </location>
</feature>
<feature type="transmembrane region" description="Helical" evidence="8">
    <location>
        <begin position="181"/>
        <end position="202"/>
    </location>
</feature>
<feature type="transmembrane region" description="Helical" evidence="8">
    <location>
        <begin position="449"/>
        <end position="470"/>
    </location>
</feature>
<evidence type="ECO:0000256" key="8">
    <source>
        <dbReference type="SAM" id="Phobius"/>
    </source>
</evidence>
<keyword evidence="5 8" id="KW-1133">Transmembrane helix</keyword>
<dbReference type="Proteomes" id="UP001235664">
    <property type="component" value="Unassembled WGS sequence"/>
</dbReference>
<dbReference type="CDD" id="cd13127">
    <property type="entry name" value="MATE_tuaB_like"/>
    <property type="match status" value="1"/>
</dbReference>
<sequence length="528" mass="56521">MIRFYARRMDSADKHPQERRDLDSDAGDLAGGPAPAGFGARVRSALAWRYGSQVIAQIITWGSTLLVVRLLDPSDYGLFAMSQVVLAALAFLNGWGFANSLIQQDSIGKRDIGQAFALLLVLNLGLAAAQILIAPYAALYYGEPLVEDMLHIQALLFLTTPFIALPSALLSRELSFRTQAIANMIASIAGAVTALAMAWYGYGVWALVWAPIVAFAVRAAGVTIAAWPLALPVFDLKGAGAMVSYGGAMTLCQMLWIVQSQSDIFIAGRIFEPYDLGLYAEALFLTLIVTGRFLPPLNEVAFPAYSELHKAGHSLAPYFLRSMRSVAIITGPIYIGLALTAPEAIATLFGEKWLPMAPIVAGLALVMPLRSLEIICTPATNATGRPRIYVYTSLFGALLFTSGFLVGVQYGAMGLVRAWWVASPLLLAFTLAFTLPVAGVGAWEWFKSIWPAIVGCGAMAVGVIGLGTILPDWPAPLRLAALGAAGAAIYAAVIWFGWRSVVYDSWAMVRRRPASAPEPGGRMQTTAG</sequence>
<evidence type="ECO:0000256" key="6">
    <source>
        <dbReference type="ARBA" id="ARBA00023136"/>
    </source>
</evidence>
<organism evidence="9 10">
    <name type="scientific">Qipengyuania benthica</name>
    <dbReference type="NCBI Taxonomy" id="3067651"/>
    <lineage>
        <taxon>Bacteria</taxon>
        <taxon>Pseudomonadati</taxon>
        <taxon>Pseudomonadota</taxon>
        <taxon>Alphaproteobacteria</taxon>
        <taxon>Sphingomonadales</taxon>
        <taxon>Erythrobacteraceae</taxon>
        <taxon>Qipengyuania</taxon>
    </lineage>
</organism>
<evidence type="ECO:0000256" key="4">
    <source>
        <dbReference type="ARBA" id="ARBA00022692"/>
    </source>
</evidence>
<dbReference type="EMBL" id="JAVAIL010000001">
    <property type="protein sequence ID" value="MDP4538486.1"/>
    <property type="molecule type" value="Genomic_DNA"/>
</dbReference>
<dbReference type="InterPro" id="IPR050833">
    <property type="entry name" value="Poly_Biosynth_Transport"/>
</dbReference>
<feature type="transmembrane region" description="Helical" evidence="8">
    <location>
        <begin position="76"/>
        <end position="95"/>
    </location>
</feature>
<accession>A0ABT9H590</accession>
<comment type="subcellular location">
    <subcellularLocation>
        <location evidence="1">Cell membrane</location>
        <topology evidence="1">Multi-pass membrane protein</topology>
    </subcellularLocation>
</comment>
<dbReference type="Pfam" id="PF13440">
    <property type="entry name" value="Polysacc_synt_3"/>
    <property type="match status" value="1"/>
</dbReference>
<feature type="transmembrane region" description="Helical" evidence="8">
    <location>
        <begin position="388"/>
        <end position="412"/>
    </location>
</feature>
<evidence type="ECO:0000256" key="2">
    <source>
        <dbReference type="ARBA" id="ARBA00007430"/>
    </source>
</evidence>
<evidence type="ECO:0000256" key="3">
    <source>
        <dbReference type="ARBA" id="ARBA00022475"/>
    </source>
</evidence>
<feature type="transmembrane region" description="Helical" evidence="8">
    <location>
        <begin position="116"/>
        <end position="138"/>
    </location>
</feature>
<dbReference type="PANTHER" id="PTHR30250">
    <property type="entry name" value="PST FAMILY PREDICTED COLANIC ACID TRANSPORTER"/>
    <property type="match status" value="1"/>
</dbReference>